<gene>
    <name evidence="1" type="ORF">EDC27_2812</name>
</gene>
<evidence type="ECO:0008006" key="3">
    <source>
        <dbReference type="Google" id="ProtNLM"/>
    </source>
</evidence>
<comment type="caution">
    <text evidence="1">The sequence shown here is derived from an EMBL/GenBank/DDBJ whole genome shotgun (WGS) entry which is preliminary data.</text>
</comment>
<dbReference type="AlphaFoldDB" id="A0A3N1UNX9"/>
<reference evidence="1 2" key="1">
    <citation type="submission" date="2018-11" db="EMBL/GenBank/DDBJ databases">
        <title>Genomic Encyclopedia of Type Strains, Phase IV (KMG-IV): sequencing the most valuable type-strain genomes for metagenomic binning, comparative biology and taxonomic classification.</title>
        <authorList>
            <person name="Goeker M."/>
        </authorList>
    </citation>
    <scope>NUCLEOTIDE SEQUENCE [LARGE SCALE GENOMIC DNA]</scope>
    <source>
        <strain evidence="1 2">DSM 22027</strain>
    </source>
</reference>
<dbReference type="InterPro" id="IPR007546">
    <property type="entry name" value="DUF503"/>
</dbReference>
<organism evidence="1 2">
    <name type="scientific">Desulfosoma caldarium</name>
    <dbReference type="NCBI Taxonomy" id="610254"/>
    <lineage>
        <taxon>Bacteria</taxon>
        <taxon>Pseudomonadati</taxon>
        <taxon>Thermodesulfobacteriota</taxon>
        <taxon>Syntrophobacteria</taxon>
        <taxon>Syntrophobacterales</taxon>
        <taxon>Syntrophobacteraceae</taxon>
        <taxon>Desulfosoma</taxon>
    </lineage>
</organism>
<dbReference type="InterPro" id="IPR036746">
    <property type="entry name" value="TT1725-like_sf"/>
</dbReference>
<dbReference type="OrthoDB" id="9809023at2"/>
<protein>
    <recommendedName>
        <fullName evidence="3">DUF503 domain-containing protein</fullName>
    </recommendedName>
</protein>
<evidence type="ECO:0000313" key="2">
    <source>
        <dbReference type="Proteomes" id="UP000276223"/>
    </source>
</evidence>
<proteinExistence type="predicted"/>
<dbReference type="Pfam" id="PF04456">
    <property type="entry name" value="DUF503"/>
    <property type="match status" value="1"/>
</dbReference>
<dbReference type="EMBL" id="RJVA01000015">
    <property type="protein sequence ID" value="ROQ90197.1"/>
    <property type="molecule type" value="Genomic_DNA"/>
</dbReference>
<accession>A0A3N1UNX9</accession>
<dbReference type="Proteomes" id="UP000276223">
    <property type="component" value="Unassembled WGS sequence"/>
</dbReference>
<name>A0A3N1UNX9_9BACT</name>
<dbReference type="PANTHER" id="PTHR36441:SF1">
    <property type="entry name" value="DUF503 DOMAIN-CONTAINING PROTEIN"/>
    <property type="match status" value="1"/>
</dbReference>
<dbReference type="PANTHER" id="PTHR36441">
    <property type="entry name" value="HYPOTHETICAL CYTOSOLIC PROTEIN"/>
    <property type="match status" value="1"/>
</dbReference>
<dbReference type="SUPFAM" id="SSF103007">
    <property type="entry name" value="Hypothetical protein TT1725"/>
    <property type="match status" value="1"/>
</dbReference>
<dbReference type="Gene3D" id="3.30.70.1120">
    <property type="entry name" value="TT1725-like"/>
    <property type="match status" value="1"/>
</dbReference>
<evidence type="ECO:0000313" key="1">
    <source>
        <dbReference type="EMBL" id="ROQ90197.1"/>
    </source>
</evidence>
<sequence>MKETTVNVGVARVTFRLHGNDSLKGKRKIVKSLIERSRNRFPIAIAEVDDLDRYQRATLGIAVIGNDSRLLNAILDKVVEYMAGMGLADLESHHFEIIPL</sequence>
<keyword evidence="2" id="KW-1185">Reference proteome</keyword>